<evidence type="ECO:0000313" key="3">
    <source>
        <dbReference type="EMBL" id="KAG2311807.1"/>
    </source>
</evidence>
<dbReference type="InterPro" id="IPR032799">
    <property type="entry name" value="TAXi_C"/>
</dbReference>
<dbReference type="InterPro" id="IPR001461">
    <property type="entry name" value="Aspartic_peptidase_A1"/>
</dbReference>
<dbReference type="Pfam" id="PF14541">
    <property type="entry name" value="TAXi_C"/>
    <property type="match status" value="2"/>
</dbReference>
<keyword evidence="4" id="KW-1185">Reference proteome</keyword>
<keyword evidence="1" id="KW-1133">Transmembrane helix</keyword>
<evidence type="ECO:0000313" key="4">
    <source>
        <dbReference type="Proteomes" id="UP000886595"/>
    </source>
</evidence>
<name>A0A8X7VIE8_BRACI</name>
<feature type="domain" description="Xylanase inhibitor C-terminal" evidence="2">
    <location>
        <begin position="338"/>
        <end position="406"/>
    </location>
</feature>
<reference evidence="3 4" key="1">
    <citation type="submission" date="2020-02" db="EMBL/GenBank/DDBJ databases">
        <authorList>
            <person name="Ma Q."/>
            <person name="Huang Y."/>
            <person name="Song X."/>
            <person name="Pei D."/>
        </authorList>
    </citation>
    <scope>NUCLEOTIDE SEQUENCE [LARGE SCALE GENOMIC DNA]</scope>
    <source>
        <strain evidence="3">Sxm20200214</strain>
        <tissue evidence="3">Leaf</tissue>
    </source>
</reference>
<dbReference type="PANTHER" id="PTHR47965:SF103">
    <property type="entry name" value="EUKARYOTIC ASPARTYL PROTEASE FAMILY PROTEIN"/>
    <property type="match status" value="1"/>
</dbReference>
<keyword evidence="1" id="KW-0472">Membrane</keyword>
<organism evidence="3 4">
    <name type="scientific">Brassica carinata</name>
    <name type="common">Ethiopian mustard</name>
    <name type="synonym">Abyssinian cabbage</name>
    <dbReference type="NCBI Taxonomy" id="52824"/>
    <lineage>
        <taxon>Eukaryota</taxon>
        <taxon>Viridiplantae</taxon>
        <taxon>Streptophyta</taxon>
        <taxon>Embryophyta</taxon>
        <taxon>Tracheophyta</taxon>
        <taxon>Spermatophyta</taxon>
        <taxon>Magnoliopsida</taxon>
        <taxon>eudicotyledons</taxon>
        <taxon>Gunneridae</taxon>
        <taxon>Pentapetalae</taxon>
        <taxon>rosids</taxon>
        <taxon>malvids</taxon>
        <taxon>Brassicales</taxon>
        <taxon>Brassicaceae</taxon>
        <taxon>Brassiceae</taxon>
        <taxon>Brassica</taxon>
    </lineage>
</organism>
<dbReference type="Proteomes" id="UP000886595">
    <property type="component" value="Unassembled WGS sequence"/>
</dbReference>
<dbReference type="OrthoDB" id="1882431at2759"/>
<accession>A0A8X7VIE8</accession>
<keyword evidence="1" id="KW-0812">Transmembrane</keyword>
<proteinExistence type="predicted"/>
<dbReference type="AlphaFoldDB" id="A0A8X7VIE8"/>
<comment type="caution">
    <text evidence="3">The sequence shown here is derived from an EMBL/GenBank/DDBJ whole genome shotgun (WGS) entry which is preliminary data.</text>
</comment>
<dbReference type="Gene3D" id="2.40.70.10">
    <property type="entry name" value="Acid Proteases"/>
    <property type="match status" value="2"/>
</dbReference>
<feature type="transmembrane region" description="Helical" evidence="1">
    <location>
        <begin position="12"/>
        <end position="28"/>
    </location>
</feature>
<dbReference type="GO" id="GO:0004190">
    <property type="term" value="F:aspartic-type endopeptidase activity"/>
    <property type="evidence" value="ECO:0007669"/>
    <property type="project" value="InterPro"/>
</dbReference>
<sequence>MRQEEDRRHVFGQCRFWIWGVLGFWAYGPLLLGLVIRIVGFSAFGRIVGLALFYLRKKKKIEKKKQYTRWLSNVHKAIKIIYTVKKKIILYKFTSQTEVTTNNKQQKIIMNAPVFILLRSPIFFDLANASHSFDVPNVYAFLHPILKDKATNLYFIDSSIGASSHYREQNFVVDLNGATPLLLKCANAAKSTSCHPIKCSSRRFKYANPNFSCPKTKKKSICRSSGNAKLFRDTDYLQYTNNGVYAMDMGKSSKLTLTCTDDATELKTIPLGFNGSSLVSMYKFPPKLSLCLPSSQGLGPYSGDLWIGGGPFYYHPYIGDVSTIFASTPLIGNNKSGEYLIDVKSIQIDGKTVPILHGAAKICTMAPYTVLHTYIYKALVTAFVGTTKMTKAPAVKPFGACFRSNGGHGDPRVNSLVKVKKNVVCLGFVDRGVKTKNPIVIGGYQLEDNLVEFDLNSKFSFSSSLLIHNTSCTRERLF</sequence>
<evidence type="ECO:0000256" key="1">
    <source>
        <dbReference type="SAM" id="Phobius"/>
    </source>
</evidence>
<dbReference type="EMBL" id="JAAMPC010000005">
    <property type="protein sequence ID" value="KAG2311807.1"/>
    <property type="molecule type" value="Genomic_DNA"/>
</dbReference>
<feature type="domain" description="Xylanase inhibitor C-terminal" evidence="2">
    <location>
        <begin position="413"/>
        <end position="462"/>
    </location>
</feature>
<dbReference type="GO" id="GO:0006508">
    <property type="term" value="P:proteolysis"/>
    <property type="evidence" value="ECO:0007669"/>
    <property type="project" value="InterPro"/>
</dbReference>
<dbReference type="SUPFAM" id="SSF50630">
    <property type="entry name" value="Acid proteases"/>
    <property type="match status" value="1"/>
</dbReference>
<gene>
    <name evidence="3" type="ORF">Bca52824_023364</name>
</gene>
<dbReference type="InterPro" id="IPR021109">
    <property type="entry name" value="Peptidase_aspartic_dom_sf"/>
</dbReference>
<dbReference type="PANTHER" id="PTHR47965">
    <property type="entry name" value="ASPARTYL PROTEASE-RELATED"/>
    <property type="match status" value="1"/>
</dbReference>
<evidence type="ECO:0000259" key="2">
    <source>
        <dbReference type="Pfam" id="PF14541"/>
    </source>
</evidence>
<protein>
    <recommendedName>
        <fullName evidence="2">Xylanase inhibitor C-terminal domain-containing protein</fullName>
    </recommendedName>
</protein>